<dbReference type="SUPFAM" id="SSF140459">
    <property type="entry name" value="PE/PPE dimer-like"/>
    <property type="match status" value="1"/>
</dbReference>
<evidence type="ECO:0000313" key="6">
    <source>
        <dbReference type="EMBL" id="KAA1248328.1"/>
    </source>
</evidence>
<dbReference type="GO" id="GO:0052572">
    <property type="term" value="P:response to host immune response"/>
    <property type="evidence" value="ECO:0007669"/>
    <property type="project" value="TreeGrafter"/>
</dbReference>
<evidence type="ECO:0000259" key="4">
    <source>
        <dbReference type="Pfam" id="PF09851"/>
    </source>
</evidence>
<accession>A0A5B1BI59</accession>
<evidence type="ECO:0000259" key="5">
    <source>
        <dbReference type="Pfam" id="PF12484"/>
    </source>
</evidence>
<reference evidence="6 7" key="1">
    <citation type="submission" date="2019-09" db="EMBL/GenBank/DDBJ databases">
        <title>Report of infection by Mycobacterium simiae a patient suffering from pulmonary tuberculosis.</title>
        <authorList>
            <person name="Mohanty P.S."/>
            <person name="Bansal A.K."/>
            <person name="Singh H."/>
            <person name="Sharma S."/>
            <person name="Patil S.A."/>
            <person name="Upadhaya P."/>
            <person name="Singh P.K."/>
            <person name="Kumar D."/>
            <person name="Kumar S."/>
            <person name="Singh R.K."/>
            <person name="Chaudhary B."/>
        </authorList>
    </citation>
    <scope>NUCLEOTIDE SEQUENCE [LARGE SCALE GENOMIC DNA]</scope>
    <source>
        <strain evidence="6 7">JAL-560-SIM</strain>
    </source>
</reference>
<feature type="region of interest" description="Disordered" evidence="2">
    <location>
        <begin position="395"/>
        <end position="416"/>
    </location>
</feature>
<gene>
    <name evidence="6" type="ORF">F0Q45_21155</name>
</gene>
<proteinExistence type="inferred from homology"/>
<dbReference type="Pfam" id="PF00823">
    <property type="entry name" value="PPE"/>
    <property type="match status" value="1"/>
</dbReference>
<dbReference type="AlphaFoldDB" id="A0A5B1BI59"/>
<sequence>MDFAVLPPEVNSARMYAGPGSGPMLAAAAAWDGLAAELHSAASSYQSVIAGLTAGPWVGPSAAAMAAAAAQYVTWTRVTAARAEQAANKAAAAAAAYETAFAETVPPPVIAANRSLLLTLIATNLFGQNTPAIAATEAQYAEMWAQDASAMYGYAGSSASATALTPFTSPQPNTDTSGLSSQADTASGASEPSGGNVRRNISRAAPSFTAVPSALTSLANPAAGIASLTPMEWLNLLADLSGLLVDPELGAVGLGIDSFLGITALPYDIDGYLIGVHTDDVVSASAGIQAWPGTAPVPPVSFPAMANLGTPAVSASFGEANLMGALSVPPTWAVETAAIRPLAVALPATSLGTVEVSAGGAGSLFSQMALAGMAGRAMVGTGGVGRRERFAVAATTRGEASAPTASTHSSIMSPPSNLAGGPITSIAAELRELAALRDAGILTEDEFTEQKQRLLP</sequence>
<dbReference type="Proteomes" id="UP000324701">
    <property type="component" value="Unassembled WGS sequence"/>
</dbReference>
<dbReference type="Gene3D" id="1.20.1260.20">
    <property type="entry name" value="PPE superfamily"/>
    <property type="match status" value="1"/>
</dbReference>
<protein>
    <submittedName>
        <fullName evidence="6">PPE domain-containing protein</fullName>
    </submittedName>
</protein>
<dbReference type="FunFam" id="1.20.1260.20:FF:000001">
    <property type="entry name" value="PPE family protein PPE41"/>
    <property type="match status" value="1"/>
</dbReference>
<dbReference type="Pfam" id="PF09851">
    <property type="entry name" value="SHOCT"/>
    <property type="match status" value="1"/>
</dbReference>
<dbReference type="InterPro" id="IPR000030">
    <property type="entry name" value="PPE_dom"/>
</dbReference>
<organism evidence="6 7">
    <name type="scientific">Mycobacterium simiae</name>
    <name type="common">Mycobacterium habana</name>
    <dbReference type="NCBI Taxonomy" id="1784"/>
    <lineage>
        <taxon>Bacteria</taxon>
        <taxon>Bacillati</taxon>
        <taxon>Actinomycetota</taxon>
        <taxon>Actinomycetes</taxon>
        <taxon>Mycobacteriales</taxon>
        <taxon>Mycobacteriaceae</taxon>
        <taxon>Mycobacterium</taxon>
        <taxon>Mycobacterium simiae complex</taxon>
    </lineage>
</organism>
<feature type="domain" description="SHOCT" evidence="4">
    <location>
        <begin position="428"/>
        <end position="455"/>
    </location>
</feature>
<feature type="domain" description="PPE" evidence="3">
    <location>
        <begin position="2"/>
        <end position="165"/>
    </location>
</feature>
<dbReference type="EMBL" id="VTZN01000172">
    <property type="protein sequence ID" value="KAA1248328.1"/>
    <property type="molecule type" value="Genomic_DNA"/>
</dbReference>
<feature type="compositionally biased region" description="Polar residues" evidence="2">
    <location>
        <begin position="165"/>
        <end position="190"/>
    </location>
</feature>
<dbReference type="PANTHER" id="PTHR46766">
    <property type="entry name" value="GLUTAMINE-RICH PROTEIN 2"/>
    <property type="match status" value="1"/>
</dbReference>
<evidence type="ECO:0000259" key="3">
    <source>
        <dbReference type="Pfam" id="PF00823"/>
    </source>
</evidence>
<feature type="compositionally biased region" description="Polar residues" evidence="2">
    <location>
        <begin position="403"/>
        <end position="416"/>
    </location>
</feature>
<feature type="domain" description="PPE family C-terminal" evidence="5">
    <location>
        <begin position="314"/>
        <end position="388"/>
    </location>
</feature>
<comment type="caution">
    <text evidence="6">The sequence shown here is derived from an EMBL/GenBank/DDBJ whole genome shotgun (WGS) entry which is preliminary data.</text>
</comment>
<evidence type="ECO:0000313" key="7">
    <source>
        <dbReference type="Proteomes" id="UP000324701"/>
    </source>
</evidence>
<evidence type="ECO:0000256" key="2">
    <source>
        <dbReference type="SAM" id="MobiDB-lite"/>
    </source>
</evidence>
<feature type="region of interest" description="Disordered" evidence="2">
    <location>
        <begin position="165"/>
        <end position="199"/>
    </location>
</feature>
<keyword evidence="7" id="KW-1185">Reference proteome</keyword>
<dbReference type="Pfam" id="PF12484">
    <property type="entry name" value="PPE-SVP"/>
    <property type="match status" value="1"/>
</dbReference>
<comment type="similarity">
    <text evidence="1">Belongs to the mycobacterial PPE family.</text>
</comment>
<name>A0A5B1BI59_MYCSI</name>
<dbReference type="OrthoDB" id="4760887at2"/>
<dbReference type="InterPro" id="IPR022171">
    <property type="entry name" value="PPE_C"/>
</dbReference>
<dbReference type="InterPro" id="IPR038332">
    <property type="entry name" value="PPE_sf"/>
</dbReference>
<dbReference type="RefSeq" id="WP_149655804.1">
    <property type="nucleotide sequence ID" value="NZ_VTZN01000172.1"/>
</dbReference>
<dbReference type="PANTHER" id="PTHR46766:SF1">
    <property type="entry name" value="GLUTAMINE-RICH PROTEIN 2"/>
    <property type="match status" value="1"/>
</dbReference>
<dbReference type="InterPro" id="IPR018649">
    <property type="entry name" value="SHOCT"/>
</dbReference>
<evidence type="ECO:0000256" key="1">
    <source>
        <dbReference type="ARBA" id="ARBA00010652"/>
    </source>
</evidence>